<proteinExistence type="predicted"/>
<reference evidence="1" key="4">
    <citation type="submission" date="2023-12" db="EMBL/GenBank/DDBJ databases">
        <authorList>
            <person name="Sun Q."/>
            <person name="Inoue M."/>
        </authorList>
    </citation>
    <scope>NUCLEOTIDE SEQUENCE</scope>
    <source>
        <strain evidence="1">JCM 10667</strain>
    </source>
</reference>
<dbReference type="EMBL" id="JACHMV010000001">
    <property type="protein sequence ID" value="MBB4772099.1"/>
    <property type="molecule type" value="Genomic_DNA"/>
</dbReference>
<accession>A0A7W7MVR2</accession>
<name>A0A7W7MVR2_9ACTN</name>
<reference evidence="4" key="2">
    <citation type="journal article" date="2019" name="Int. J. Syst. Evol. Microbiol.">
        <title>The Global Catalogue of Microorganisms (GCM) 10K type strain sequencing project: providing services to taxonomists for standard genome sequencing and annotation.</title>
        <authorList>
            <consortium name="The Broad Institute Genomics Platform"/>
            <consortium name="The Broad Institute Genome Sequencing Center for Infectious Disease"/>
            <person name="Wu L."/>
            <person name="Ma J."/>
        </authorList>
    </citation>
    <scope>NUCLEOTIDE SEQUENCE [LARGE SCALE GENOMIC DNA]</scope>
    <source>
        <strain evidence="4">JCM 10667</strain>
    </source>
</reference>
<gene>
    <name evidence="2" type="ORF">F4557_000517</name>
    <name evidence="1" type="ORF">GCM10009546_51450</name>
</gene>
<dbReference type="Proteomes" id="UP001501427">
    <property type="component" value="Unassembled WGS sequence"/>
</dbReference>
<evidence type="ECO:0000313" key="1">
    <source>
        <dbReference type="EMBL" id="GAA0582794.1"/>
    </source>
</evidence>
<organism evidence="2 3">
    <name type="scientific">Actinomadura livida</name>
    <dbReference type="NCBI Taxonomy" id="79909"/>
    <lineage>
        <taxon>Bacteria</taxon>
        <taxon>Bacillati</taxon>
        <taxon>Actinomycetota</taxon>
        <taxon>Actinomycetes</taxon>
        <taxon>Streptosporangiales</taxon>
        <taxon>Thermomonosporaceae</taxon>
        <taxon>Actinomadura</taxon>
    </lineage>
</organism>
<reference evidence="2 3" key="3">
    <citation type="submission" date="2020-08" db="EMBL/GenBank/DDBJ databases">
        <title>Sequencing the genomes of 1000 actinobacteria strains.</title>
        <authorList>
            <person name="Klenk H.-P."/>
        </authorList>
    </citation>
    <scope>NUCLEOTIDE SEQUENCE [LARGE SCALE GENOMIC DNA]</scope>
    <source>
        <strain evidence="2 3">DSM 44772</strain>
    </source>
</reference>
<reference evidence="1" key="1">
    <citation type="journal article" date="2014" name="Int. J. Syst. Evol. Microbiol.">
        <title>Complete genome of a new Firmicutes species belonging to the dominant human colonic microbiota ('Ruminococcus bicirculans') reveals two chromosomes and a selective capacity to utilize plant glucans.</title>
        <authorList>
            <consortium name="NISC Comparative Sequencing Program"/>
            <person name="Wegmann U."/>
            <person name="Louis P."/>
            <person name="Goesmann A."/>
            <person name="Henrissat B."/>
            <person name="Duncan S.H."/>
            <person name="Flint H.J."/>
        </authorList>
    </citation>
    <scope>NUCLEOTIDE SEQUENCE</scope>
    <source>
        <strain evidence="1">JCM 10667</strain>
    </source>
</reference>
<comment type="caution">
    <text evidence="2">The sequence shown here is derived from an EMBL/GenBank/DDBJ whole genome shotgun (WGS) entry which is preliminary data.</text>
</comment>
<dbReference type="EMBL" id="BAAAHD010000056">
    <property type="protein sequence ID" value="GAA0582794.1"/>
    <property type="molecule type" value="Genomic_DNA"/>
</dbReference>
<keyword evidence="4" id="KW-1185">Reference proteome</keyword>
<dbReference type="Proteomes" id="UP000549343">
    <property type="component" value="Unassembled WGS sequence"/>
</dbReference>
<evidence type="ECO:0000313" key="3">
    <source>
        <dbReference type="Proteomes" id="UP000549343"/>
    </source>
</evidence>
<sequence length="67" mass="7141">MPWSIAHAGHWSCRGRVLGRPGAGEEKHALADVAVGALTRRDVEAFLLPVPRLAEGLHASPGETKCM</sequence>
<evidence type="ECO:0000313" key="4">
    <source>
        <dbReference type="Proteomes" id="UP001501427"/>
    </source>
</evidence>
<dbReference type="AlphaFoldDB" id="A0A7W7MVR2"/>
<evidence type="ECO:0000313" key="2">
    <source>
        <dbReference type="EMBL" id="MBB4772099.1"/>
    </source>
</evidence>
<protein>
    <submittedName>
        <fullName evidence="2">Uncharacterized protein</fullName>
    </submittedName>
</protein>